<dbReference type="Proteomes" id="UP000017746">
    <property type="component" value="Chromosome"/>
</dbReference>
<dbReference type="AlphaFoldDB" id="U5VUE1"/>
<dbReference type="KEGG" id="afs:AFR_11025"/>
<accession>U5VUE1</accession>
<dbReference type="SUPFAM" id="SSF53474">
    <property type="entry name" value="alpha/beta-Hydrolases"/>
    <property type="match status" value="1"/>
</dbReference>
<sequence length="272" mass="27935">MVLAMRIPLALLTLTLALPVPVTRLSPEVADVPRSPAGRQFLTFDPRGDGLAVEVLGDLGTADRIAVLVPGVDTTLRNFDRGLGGVARRAPAVQARVLHARLQSLEPGARVAVIAWLGYDPPEGLSLEAARDVRARAGAAALTTFVRGLPARVRVTVIGHSYGALVAGLAASRLPRVADIVALGAPGMGVDSAADLGGARVWSALAPADWIRRVPQLRLLHLGHGRRPSAPAFGAVALPTDGVTGHDGYLCPGTATLDAVASIVLTTSAGAA</sequence>
<dbReference type="ESTHER" id="9actn-u5vue1">
    <property type="family name" value="Duf_1023"/>
</dbReference>
<evidence type="ECO:0000259" key="1">
    <source>
        <dbReference type="Pfam" id="PF06259"/>
    </source>
</evidence>
<dbReference type="InterPro" id="IPR029058">
    <property type="entry name" value="AB_hydrolase_fold"/>
</dbReference>
<name>U5VUE1_9ACTN</name>
<dbReference type="Gene3D" id="3.40.50.1820">
    <property type="entry name" value="alpha/beta hydrolase"/>
    <property type="match status" value="1"/>
</dbReference>
<dbReference type="HOGENOM" id="CLU_025057_0_1_11"/>
<dbReference type="STRING" id="1246995.AFR_11025"/>
<gene>
    <name evidence="2" type="ORF">AFR_11025</name>
</gene>
<proteinExistence type="predicted"/>
<dbReference type="eggNOG" id="COG1073">
    <property type="taxonomic scope" value="Bacteria"/>
</dbReference>
<evidence type="ECO:0000313" key="3">
    <source>
        <dbReference type="Proteomes" id="UP000017746"/>
    </source>
</evidence>
<dbReference type="Pfam" id="PF06259">
    <property type="entry name" value="Abhydrolase_8"/>
    <property type="match status" value="1"/>
</dbReference>
<evidence type="ECO:0000313" key="2">
    <source>
        <dbReference type="EMBL" id="AGZ40494.1"/>
    </source>
</evidence>
<dbReference type="InterPro" id="IPR010427">
    <property type="entry name" value="DUF1023"/>
</dbReference>
<protein>
    <recommendedName>
        <fullName evidence="1">DUF1023 domain-containing protein</fullName>
    </recommendedName>
</protein>
<organism evidence="2 3">
    <name type="scientific">Actinoplanes friuliensis DSM 7358</name>
    <dbReference type="NCBI Taxonomy" id="1246995"/>
    <lineage>
        <taxon>Bacteria</taxon>
        <taxon>Bacillati</taxon>
        <taxon>Actinomycetota</taxon>
        <taxon>Actinomycetes</taxon>
        <taxon>Micromonosporales</taxon>
        <taxon>Micromonosporaceae</taxon>
        <taxon>Actinoplanes</taxon>
    </lineage>
</organism>
<dbReference type="EMBL" id="CP006272">
    <property type="protein sequence ID" value="AGZ40494.1"/>
    <property type="molecule type" value="Genomic_DNA"/>
</dbReference>
<keyword evidence="3" id="KW-1185">Reference proteome</keyword>
<feature type="domain" description="DUF1023" evidence="1">
    <location>
        <begin position="45"/>
        <end position="217"/>
    </location>
</feature>
<dbReference type="PATRIC" id="fig|1246995.3.peg.2246"/>
<reference evidence="2 3" key="1">
    <citation type="journal article" date="2014" name="J. Biotechnol.">
        <title>Complete genome sequence of the actinobacterium Actinoplanes friuliensis HAG 010964, producer of the lipopeptide antibiotic friulimycin.</title>
        <authorList>
            <person name="Ruckert C."/>
            <person name="Szczepanowski R."/>
            <person name="Albersmeier A."/>
            <person name="Goesmann A."/>
            <person name="Fischer N."/>
            <person name="Steinkamper A."/>
            <person name="Puhler A."/>
            <person name="Biener R."/>
            <person name="Schwartz D."/>
            <person name="Kalinowski J."/>
        </authorList>
    </citation>
    <scope>NUCLEOTIDE SEQUENCE [LARGE SCALE GENOMIC DNA]</scope>
    <source>
        <strain evidence="2 3">DSM 7358</strain>
    </source>
</reference>